<dbReference type="Pfam" id="PF00109">
    <property type="entry name" value="ketoacyl-synt"/>
    <property type="match status" value="1"/>
</dbReference>
<dbReference type="PIRSF" id="PIRSF000447">
    <property type="entry name" value="KAS_II"/>
    <property type="match status" value="1"/>
</dbReference>
<evidence type="ECO:0000256" key="3">
    <source>
        <dbReference type="ARBA" id="ARBA00012356"/>
    </source>
</evidence>
<dbReference type="Pfam" id="PF02801">
    <property type="entry name" value="Ketoacyl-synt_C"/>
    <property type="match status" value="1"/>
</dbReference>
<evidence type="ECO:0000256" key="2">
    <source>
        <dbReference type="ARBA" id="ARBA00008467"/>
    </source>
</evidence>
<evidence type="ECO:0000256" key="7">
    <source>
        <dbReference type="ARBA" id="ARBA00022832"/>
    </source>
</evidence>
<organism evidence="13 14">
    <name type="scientific">Haematobacter massiliensis</name>
    <dbReference type="NCBI Taxonomy" id="195105"/>
    <lineage>
        <taxon>Bacteria</taxon>
        <taxon>Pseudomonadati</taxon>
        <taxon>Pseudomonadota</taxon>
        <taxon>Alphaproteobacteria</taxon>
        <taxon>Rhodobacterales</taxon>
        <taxon>Paracoccaceae</taxon>
        <taxon>Haematobacter</taxon>
    </lineage>
</organism>
<dbReference type="GO" id="GO:0005829">
    <property type="term" value="C:cytosol"/>
    <property type="evidence" value="ECO:0007669"/>
    <property type="project" value="TreeGrafter"/>
</dbReference>
<accession>A0A086YD19</accession>
<dbReference type="Proteomes" id="UP000028826">
    <property type="component" value="Unassembled WGS sequence"/>
</dbReference>
<keyword evidence="6 11" id="KW-0808">Transferase</keyword>
<evidence type="ECO:0000256" key="12">
    <source>
        <dbReference type="RuleBase" id="RU003694"/>
    </source>
</evidence>
<keyword evidence="7" id="KW-0276">Fatty acid metabolism</keyword>
<evidence type="ECO:0000313" key="13">
    <source>
        <dbReference type="EMBL" id="KFI32169.1"/>
    </source>
</evidence>
<keyword evidence="5 11" id="KW-0444">Lipid biosynthesis</keyword>
<dbReference type="NCBIfam" id="NF005589">
    <property type="entry name" value="PRK07314.1"/>
    <property type="match status" value="1"/>
</dbReference>
<dbReference type="NCBIfam" id="TIGR03150">
    <property type="entry name" value="fabF"/>
    <property type="match status" value="1"/>
</dbReference>
<dbReference type="InterPro" id="IPR014030">
    <property type="entry name" value="Ketoacyl_synth_N"/>
</dbReference>
<dbReference type="CDD" id="cd00834">
    <property type="entry name" value="KAS_I_II"/>
    <property type="match status" value="1"/>
</dbReference>
<dbReference type="PANTHER" id="PTHR11712">
    <property type="entry name" value="POLYKETIDE SYNTHASE-RELATED"/>
    <property type="match status" value="1"/>
</dbReference>
<evidence type="ECO:0000256" key="8">
    <source>
        <dbReference type="ARBA" id="ARBA00023098"/>
    </source>
</evidence>
<dbReference type="PROSITE" id="PS00606">
    <property type="entry name" value="KS3_1"/>
    <property type="match status" value="1"/>
</dbReference>
<dbReference type="STRING" id="195105.CN97_07115"/>
<comment type="caution">
    <text evidence="13">The sequence shown here is derived from an EMBL/GenBank/DDBJ whole genome shotgun (WGS) entry which is preliminary data.</text>
</comment>
<dbReference type="NCBIfam" id="NF004970">
    <property type="entry name" value="PRK06333.1"/>
    <property type="match status" value="1"/>
</dbReference>
<evidence type="ECO:0000256" key="1">
    <source>
        <dbReference type="ARBA" id="ARBA00005194"/>
    </source>
</evidence>
<dbReference type="RefSeq" id="WP_035706634.1">
    <property type="nucleotide sequence ID" value="NZ_CAMIFG010000014.1"/>
</dbReference>
<name>A0A086YD19_9RHOB</name>
<comment type="similarity">
    <text evidence="2 11 12">Belongs to the thiolase-like superfamily. Beta-ketoacyl-ACP synthases family.</text>
</comment>
<dbReference type="InterPro" id="IPR020841">
    <property type="entry name" value="PKS_Beta-ketoAc_synthase_dom"/>
</dbReference>
<dbReference type="FunFam" id="3.40.47.10:FF:000015">
    <property type="entry name" value="3-oxoacyl-[acyl-carrier-protein] synthase, mitochondrial"/>
    <property type="match status" value="1"/>
</dbReference>
<gene>
    <name evidence="13" type="ORF">CN97_07115</name>
</gene>
<dbReference type="OrthoDB" id="9808669at2"/>
<comment type="catalytic activity">
    <reaction evidence="11">
        <text>a fatty acyl-[ACP] + malonyl-[ACP] + H(+) = a 3-oxoacyl-[ACP] + holo-[ACP] + CO2</text>
        <dbReference type="Rhea" id="RHEA:22836"/>
        <dbReference type="Rhea" id="RHEA-COMP:9623"/>
        <dbReference type="Rhea" id="RHEA-COMP:9685"/>
        <dbReference type="Rhea" id="RHEA-COMP:9916"/>
        <dbReference type="Rhea" id="RHEA-COMP:14125"/>
        <dbReference type="ChEBI" id="CHEBI:15378"/>
        <dbReference type="ChEBI" id="CHEBI:16526"/>
        <dbReference type="ChEBI" id="CHEBI:64479"/>
        <dbReference type="ChEBI" id="CHEBI:78449"/>
        <dbReference type="ChEBI" id="CHEBI:78776"/>
        <dbReference type="ChEBI" id="CHEBI:138651"/>
    </reaction>
</comment>
<proteinExistence type="inferred from homology"/>
<dbReference type="GO" id="GO:0006633">
    <property type="term" value="P:fatty acid biosynthetic process"/>
    <property type="evidence" value="ECO:0007669"/>
    <property type="project" value="UniProtKB-UniRule"/>
</dbReference>
<sequence>MRRVVVTGLGLVTPLASGVEETWSRLLAGESGAGPITRFDTTGLATTYACEVPYGDGTDGTFNPDDWMEPKEQRKVDTFILYGMAAATQAIRDSGWEPATEEDKERTGVMIGSGIGGLNSIADTAVLIKEKGPRRVSPFFIPGALINLVSGQVSIRFGFKGPNHSVVTACSTGAHAIGDAARLIMLGDADVMVAGGAEAAICQIGIAGFNACKALSTKRADDPKSASRPYDADRDGFVMGEGAGIVVLEEYEHAKARGAKIYAEVLGYGLSGDAYHITAPSEDGDGGFRSMKAALNRAGLEPKDIDYINAHGTSTMADTIELGAVERLMGDAAASATMSSTKSSIGHLLGAAGSVEAIFCILAIRDQVAPPTINLDNPAVEPKLDLAPNKAVKRKIDVALSNSFGFGGTNASLVIGRVAD</sequence>
<keyword evidence="8" id="KW-0443">Lipid metabolism</keyword>
<dbReference type="AlphaFoldDB" id="A0A086YD19"/>
<dbReference type="InterPro" id="IPR014031">
    <property type="entry name" value="Ketoacyl_synth_C"/>
</dbReference>
<evidence type="ECO:0000256" key="4">
    <source>
        <dbReference type="ARBA" id="ARBA00014657"/>
    </source>
</evidence>
<dbReference type="InterPro" id="IPR018201">
    <property type="entry name" value="Ketoacyl_synth_AS"/>
</dbReference>
<dbReference type="UniPathway" id="UPA00094"/>
<dbReference type="InterPro" id="IPR000794">
    <property type="entry name" value="Beta-ketoacyl_synthase"/>
</dbReference>
<protein>
    <recommendedName>
        <fullName evidence="4 11">3-oxoacyl-[acyl-carrier-protein] synthase 2</fullName>
        <ecNumber evidence="3 11">2.3.1.179</ecNumber>
    </recommendedName>
</protein>
<dbReference type="eggNOG" id="COG0304">
    <property type="taxonomic scope" value="Bacteria"/>
</dbReference>
<reference evidence="13 14" key="1">
    <citation type="submission" date="2014-03" db="EMBL/GenBank/DDBJ databases">
        <title>Genome of Haematobacter massiliensis CCUG 47968.</title>
        <authorList>
            <person name="Wang D."/>
            <person name="Wang G."/>
        </authorList>
    </citation>
    <scope>NUCLEOTIDE SEQUENCE [LARGE SCALE GENOMIC DNA]</scope>
    <source>
        <strain evidence="13 14">CCUG 47968</strain>
    </source>
</reference>
<dbReference type="SUPFAM" id="SSF53901">
    <property type="entry name" value="Thiolase-like"/>
    <property type="match status" value="2"/>
</dbReference>
<dbReference type="PANTHER" id="PTHR11712:SF336">
    <property type="entry name" value="3-OXOACYL-[ACYL-CARRIER-PROTEIN] SYNTHASE, MITOCHONDRIAL"/>
    <property type="match status" value="1"/>
</dbReference>
<evidence type="ECO:0000256" key="9">
    <source>
        <dbReference type="ARBA" id="ARBA00023160"/>
    </source>
</evidence>
<dbReference type="Gene3D" id="3.40.47.10">
    <property type="match status" value="2"/>
</dbReference>
<evidence type="ECO:0000256" key="10">
    <source>
        <dbReference type="ARBA" id="ARBA00023315"/>
    </source>
</evidence>
<dbReference type="SMART" id="SM00825">
    <property type="entry name" value="PKS_KS"/>
    <property type="match status" value="1"/>
</dbReference>
<dbReference type="GO" id="GO:0004315">
    <property type="term" value="F:3-oxoacyl-[acyl-carrier-protein] synthase activity"/>
    <property type="evidence" value="ECO:0007669"/>
    <property type="project" value="UniProtKB-UniRule"/>
</dbReference>
<evidence type="ECO:0000256" key="6">
    <source>
        <dbReference type="ARBA" id="ARBA00022679"/>
    </source>
</evidence>
<evidence type="ECO:0000256" key="11">
    <source>
        <dbReference type="PIRNR" id="PIRNR000447"/>
    </source>
</evidence>
<comment type="catalytic activity">
    <reaction evidence="11">
        <text>(9Z)-hexadecenoyl-[ACP] + malonyl-[ACP] + H(+) = 3-oxo-(11Z)-octadecenoyl-[ACP] + holo-[ACP] + CO2</text>
        <dbReference type="Rhea" id="RHEA:55040"/>
        <dbReference type="Rhea" id="RHEA-COMP:9623"/>
        <dbReference type="Rhea" id="RHEA-COMP:9685"/>
        <dbReference type="Rhea" id="RHEA-COMP:10800"/>
        <dbReference type="Rhea" id="RHEA-COMP:14074"/>
        <dbReference type="ChEBI" id="CHEBI:15378"/>
        <dbReference type="ChEBI" id="CHEBI:16526"/>
        <dbReference type="ChEBI" id="CHEBI:64479"/>
        <dbReference type="ChEBI" id="CHEBI:78449"/>
        <dbReference type="ChEBI" id="CHEBI:83989"/>
        <dbReference type="ChEBI" id="CHEBI:138538"/>
        <dbReference type="EC" id="2.3.1.179"/>
    </reaction>
</comment>
<comment type="function">
    <text evidence="11">Involved in the type II fatty acid elongation cycle. Catalyzes the elongation of a wide range of acyl-ACP by the addition of two carbons from malonyl-ACP to an acyl acceptor. Can efficiently catalyze the conversion of palmitoleoyl-ACP (cis-hexadec-9-enoyl-ACP) to cis-vaccenoyl-ACP (cis-octadec-11-enoyl-ACP), an essential step in the thermal regulation of fatty acid composition.</text>
</comment>
<dbReference type="PROSITE" id="PS52004">
    <property type="entry name" value="KS3_2"/>
    <property type="match status" value="1"/>
</dbReference>
<dbReference type="InterPro" id="IPR017568">
    <property type="entry name" value="3-oxoacyl-ACP_synth-2"/>
</dbReference>
<keyword evidence="9 11" id="KW-0275">Fatty acid biosynthesis</keyword>
<comment type="pathway">
    <text evidence="1 11">Lipid metabolism; fatty acid biosynthesis.</text>
</comment>
<dbReference type="EC" id="2.3.1.179" evidence="3 11"/>
<dbReference type="InterPro" id="IPR016039">
    <property type="entry name" value="Thiolase-like"/>
</dbReference>
<evidence type="ECO:0000256" key="5">
    <source>
        <dbReference type="ARBA" id="ARBA00022516"/>
    </source>
</evidence>
<keyword evidence="10 11" id="KW-0012">Acyltransferase</keyword>
<keyword evidence="14" id="KW-1185">Reference proteome</keyword>
<evidence type="ECO:0000313" key="14">
    <source>
        <dbReference type="Proteomes" id="UP000028826"/>
    </source>
</evidence>
<dbReference type="FunFam" id="3.40.47.10:FF:000024">
    <property type="entry name" value="3-oxoacyl-[acyl-carrier-protein] synthase, mitochondrial"/>
    <property type="match status" value="1"/>
</dbReference>
<dbReference type="EMBL" id="JGYG01000001">
    <property type="protein sequence ID" value="KFI32169.1"/>
    <property type="molecule type" value="Genomic_DNA"/>
</dbReference>